<evidence type="ECO:0000256" key="2">
    <source>
        <dbReference type="ARBA" id="ARBA00022664"/>
    </source>
</evidence>
<dbReference type="InterPro" id="IPR013881">
    <property type="entry name" value="Pre-mRNA_splic_Prp3_dom"/>
</dbReference>
<feature type="compositionally biased region" description="Basic and acidic residues" evidence="6">
    <location>
        <begin position="1"/>
        <end position="23"/>
    </location>
</feature>
<evidence type="ECO:0000256" key="6">
    <source>
        <dbReference type="SAM" id="MobiDB-lite"/>
    </source>
</evidence>
<evidence type="ECO:0000313" key="9">
    <source>
        <dbReference type="EMBL" id="CCC67369.1"/>
    </source>
</evidence>
<keyword evidence="4" id="KW-0539">Nucleus</keyword>
<dbReference type="KEGG" id="ncs:NCAS_0A08110"/>
<dbReference type="eggNOG" id="KOG2769">
    <property type="taxonomic scope" value="Eukaryota"/>
</dbReference>
<comment type="subcellular location">
    <subcellularLocation>
        <location evidence="1">Nucleus</location>
    </subcellularLocation>
</comment>
<dbReference type="OrthoDB" id="10264544at2759"/>
<evidence type="ECO:0000256" key="4">
    <source>
        <dbReference type="ARBA" id="ARBA00023242"/>
    </source>
</evidence>
<dbReference type="GO" id="GO:0046540">
    <property type="term" value="C:U4/U6 x U5 tri-snRNP complex"/>
    <property type="evidence" value="ECO:0007669"/>
    <property type="project" value="EnsemblFungi"/>
</dbReference>
<dbReference type="OMA" id="CVMHPRF"/>
<dbReference type="STRING" id="1064592.G0V7C1"/>
<evidence type="ECO:0000256" key="5">
    <source>
        <dbReference type="SAM" id="Coils"/>
    </source>
</evidence>
<feature type="domain" description="Small nuclear ribonucleoprotein Prp3 C-terminal" evidence="7">
    <location>
        <begin position="346"/>
        <end position="472"/>
    </location>
</feature>
<dbReference type="EMBL" id="HE576752">
    <property type="protein sequence ID" value="CCC67369.1"/>
    <property type="molecule type" value="Genomic_DNA"/>
</dbReference>
<protein>
    <submittedName>
        <fullName evidence="9">Uncharacterized protein</fullName>
    </submittedName>
</protein>
<evidence type="ECO:0000259" key="7">
    <source>
        <dbReference type="Pfam" id="PF06544"/>
    </source>
</evidence>
<reference key="2">
    <citation type="submission" date="2011-08" db="EMBL/GenBank/DDBJ databases">
        <title>Genome sequence of Naumovozyma castellii.</title>
        <authorList>
            <person name="Gordon J.L."/>
            <person name="Armisen D."/>
            <person name="Proux-Wera E."/>
            <person name="OhEigeartaigh S.S."/>
            <person name="Byrne K.P."/>
            <person name="Wolfe K.H."/>
        </authorList>
    </citation>
    <scope>NUCLEOTIDE SEQUENCE</scope>
    <source>
        <strain>Type strain:CBS 4309</strain>
    </source>
</reference>
<dbReference type="Proteomes" id="UP000001640">
    <property type="component" value="Chromosome 1"/>
</dbReference>
<keyword evidence="2" id="KW-0507">mRNA processing</keyword>
<dbReference type="PANTHER" id="PTHR14212:SF0">
    <property type="entry name" value="U4_U6 SMALL NUCLEAR RIBONUCLEOPROTEIN PRP3"/>
    <property type="match status" value="1"/>
</dbReference>
<dbReference type="Pfam" id="PF06544">
    <property type="entry name" value="Prp3_C"/>
    <property type="match status" value="1"/>
</dbReference>
<dbReference type="PANTHER" id="PTHR14212">
    <property type="entry name" value="U4/U6-ASSOCIATED RNA SPLICING FACTOR-RELATED"/>
    <property type="match status" value="1"/>
</dbReference>
<evidence type="ECO:0000256" key="1">
    <source>
        <dbReference type="ARBA" id="ARBA00004123"/>
    </source>
</evidence>
<feature type="region of interest" description="Disordered" evidence="6">
    <location>
        <begin position="305"/>
        <end position="328"/>
    </location>
</feature>
<reference evidence="10" key="1">
    <citation type="journal article" date="2011" name="Proc. Natl. Acad. Sci. U.S.A.">
        <title>Evolutionary erosion of yeast sex chromosomes by mating-type switching accidents.</title>
        <authorList>
            <person name="Gordon J.L."/>
            <person name="Armisen D."/>
            <person name="Proux-Wera E."/>
            <person name="Oheigeartaigh S.S."/>
            <person name="Byrne K.P."/>
            <person name="Wolfe K.H."/>
        </authorList>
    </citation>
    <scope>NUCLEOTIDE SEQUENCE [LARGE SCALE GENOMIC DNA]</scope>
    <source>
        <strain evidence="10">ATCC 76901 / BCRC 22586 / CBS 4309 / NBRC 1992 / NRRL Y-12630</strain>
    </source>
</reference>
<accession>G0V7C1</accession>
<dbReference type="InterPro" id="IPR027104">
    <property type="entry name" value="Prp3"/>
</dbReference>
<dbReference type="InParanoid" id="G0V7C1"/>
<dbReference type="AlphaFoldDB" id="G0V7C1"/>
<sequence length="480" mass="56951">MERKTKVKDKTELSPTEQRKSGKADQVTMPVKKVGKAEGILTKKKEGRGLNTEIHPALLTSNLNFIREQQHNDNPYLSTLNKHTGYENKIHKRYQRGLSFFQKGEISSKISDERQVQREELERNRQFNEREKIRLEKEDKKRRIKIERGELPDLELGEDKYILKASSVPTVEWWDLPFLEEKSLQILDKYSMPYPNDEDFISDEGDVEEIHPSIRYIQHPVPIKVEEVKIKDKIYLTKKEQKKVRRNTRKLIRQEKEEKIKLGLEPKPLPKVKLSNMMNVFENNQNITDPTTWETTVKQQVNARMRKHEEENNERHELAVRRRKEERNSMLGNKNQTTTQLESCCKVFWFKNLRNPKIRYKLKTNAKQLDLKGFSIRLGDPGPGIIIVIGTEKSCKFFENLVLRRIKWSENFKDQNIENSERVVDQSGNRAEKVWEGYLKEHKFPRWFMRACANDDEFKGILEKFDAQNFIDINRIKCNL</sequence>
<dbReference type="GO" id="GO:0000387">
    <property type="term" value="P:spliceosomal snRNP assembly"/>
    <property type="evidence" value="ECO:0007669"/>
    <property type="project" value="EnsemblFungi"/>
</dbReference>
<organism evidence="9 10">
    <name type="scientific">Naumovozyma castellii</name>
    <name type="common">Yeast</name>
    <name type="synonym">Saccharomyces castellii</name>
    <dbReference type="NCBI Taxonomy" id="27288"/>
    <lineage>
        <taxon>Eukaryota</taxon>
        <taxon>Fungi</taxon>
        <taxon>Dikarya</taxon>
        <taxon>Ascomycota</taxon>
        <taxon>Saccharomycotina</taxon>
        <taxon>Saccharomycetes</taxon>
        <taxon>Saccharomycetales</taxon>
        <taxon>Saccharomycetaceae</taxon>
        <taxon>Naumovozyma</taxon>
    </lineage>
</organism>
<dbReference type="FunCoup" id="G0V7C1">
    <property type="interactions" value="813"/>
</dbReference>
<dbReference type="RefSeq" id="XP_003673750.1">
    <property type="nucleotide sequence ID" value="XM_003673702.1"/>
</dbReference>
<feature type="region of interest" description="Disordered" evidence="6">
    <location>
        <begin position="1"/>
        <end position="31"/>
    </location>
</feature>
<gene>
    <name evidence="9" type="primary">NCAS0A08110</name>
    <name evidence="9" type="ordered locus">NCAS_0A08110</name>
</gene>
<dbReference type="Pfam" id="PF08572">
    <property type="entry name" value="PRP3"/>
    <property type="match status" value="1"/>
</dbReference>
<dbReference type="GeneID" id="96900848"/>
<name>G0V7C1_NAUCA</name>
<dbReference type="HOGENOM" id="CLU_015750_2_0_1"/>
<keyword evidence="10" id="KW-1185">Reference proteome</keyword>
<evidence type="ECO:0000313" key="10">
    <source>
        <dbReference type="Proteomes" id="UP000001640"/>
    </source>
</evidence>
<keyword evidence="5" id="KW-0175">Coiled coil</keyword>
<evidence type="ECO:0000259" key="8">
    <source>
        <dbReference type="Pfam" id="PF08572"/>
    </source>
</evidence>
<feature type="compositionally biased region" description="Basic and acidic residues" evidence="6">
    <location>
        <begin position="307"/>
        <end position="328"/>
    </location>
</feature>
<keyword evidence="3" id="KW-0508">mRNA splicing</keyword>
<feature type="domain" description="Pre-mRNA-splicing factor 3" evidence="8">
    <location>
        <begin position="74"/>
        <end position="316"/>
    </location>
</feature>
<dbReference type="CDD" id="cd24162">
    <property type="entry name" value="Prp3_C"/>
    <property type="match status" value="1"/>
</dbReference>
<dbReference type="InterPro" id="IPR010541">
    <property type="entry name" value="Prp3_C"/>
</dbReference>
<feature type="coiled-coil region" evidence="5">
    <location>
        <begin position="111"/>
        <end position="138"/>
    </location>
</feature>
<proteinExistence type="predicted"/>
<evidence type="ECO:0000256" key="3">
    <source>
        <dbReference type="ARBA" id="ARBA00023187"/>
    </source>
</evidence>